<feature type="domain" description="Type 4 fimbrial biogenesis protein PilX N-terminal" evidence="1">
    <location>
        <begin position="5"/>
        <end position="53"/>
    </location>
</feature>
<accession>A0ABT0N4J9</accession>
<gene>
    <name evidence="2" type="ORF">L2725_06080</name>
</gene>
<evidence type="ECO:0000313" key="3">
    <source>
        <dbReference type="Proteomes" id="UP001202831"/>
    </source>
</evidence>
<keyword evidence="3" id="KW-1185">Reference proteome</keyword>
<dbReference type="RefSeq" id="WP_115135731.1">
    <property type="nucleotide sequence ID" value="NZ_JAKIKT010000002.1"/>
</dbReference>
<dbReference type="Pfam" id="PF14341">
    <property type="entry name" value="PilX_N"/>
    <property type="match status" value="1"/>
</dbReference>
<sequence>MKKQQGVVLFFSLIVLLMMTVIGVALAVNSSQSLRMAGAGSERVEALAAAQGAQARAINNNQGSNMANIDNNIPVPADATFPNASSVIAPSEFGDVNCQRSADASSTNLISCRRMEITTEAKFGRDNLGRLSVVTGVEQEVLTGS</sequence>
<name>A0ABT0N4J9_9GAMM</name>
<dbReference type="InterPro" id="IPR025746">
    <property type="entry name" value="PilX_N_dom"/>
</dbReference>
<organism evidence="2 3">
    <name type="scientific">Shewanella corallii</name>
    <dbReference type="NCBI Taxonomy" id="560080"/>
    <lineage>
        <taxon>Bacteria</taxon>
        <taxon>Pseudomonadati</taxon>
        <taxon>Pseudomonadota</taxon>
        <taxon>Gammaproteobacteria</taxon>
        <taxon>Alteromonadales</taxon>
        <taxon>Shewanellaceae</taxon>
        <taxon>Shewanella</taxon>
    </lineage>
</organism>
<protein>
    <submittedName>
        <fullName evidence="2">Pilus assembly PilX N-terminal domain-containing protein</fullName>
    </submittedName>
</protein>
<comment type="caution">
    <text evidence="2">The sequence shown here is derived from an EMBL/GenBank/DDBJ whole genome shotgun (WGS) entry which is preliminary data.</text>
</comment>
<evidence type="ECO:0000259" key="1">
    <source>
        <dbReference type="Pfam" id="PF14341"/>
    </source>
</evidence>
<dbReference type="Proteomes" id="UP001202831">
    <property type="component" value="Unassembled WGS sequence"/>
</dbReference>
<evidence type="ECO:0000313" key="2">
    <source>
        <dbReference type="EMBL" id="MCL2913354.1"/>
    </source>
</evidence>
<proteinExistence type="predicted"/>
<reference evidence="2 3" key="1">
    <citation type="submission" date="2022-01" db="EMBL/GenBank/DDBJ databases">
        <title>Whole genome-based taxonomy of the Shewanellaceae.</title>
        <authorList>
            <person name="Martin-Rodriguez A.J."/>
        </authorList>
    </citation>
    <scope>NUCLEOTIDE SEQUENCE [LARGE SCALE GENOMIC DNA]</scope>
    <source>
        <strain evidence="2 3">DSM 21332</strain>
    </source>
</reference>
<dbReference type="EMBL" id="JAKIKT010000002">
    <property type="protein sequence ID" value="MCL2913354.1"/>
    <property type="molecule type" value="Genomic_DNA"/>
</dbReference>